<feature type="signal peptide" evidence="1">
    <location>
        <begin position="1"/>
        <end position="18"/>
    </location>
</feature>
<proteinExistence type="predicted"/>
<dbReference type="Proteomes" id="UP000287651">
    <property type="component" value="Unassembled WGS sequence"/>
</dbReference>
<protein>
    <submittedName>
        <fullName evidence="2">Uncharacterized protein</fullName>
    </submittedName>
</protein>
<keyword evidence="1" id="KW-0732">Signal</keyword>
<dbReference type="AlphaFoldDB" id="A0A427A6Q3"/>
<evidence type="ECO:0000313" key="3">
    <source>
        <dbReference type="Proteomes" id="UP000287651"/>
    </source>
</evidence>
<feature type="chain" id="PRO_5019408228" evidence="1">
    <location>
        <begin position="19"/>
        <end position="58"/>
    </location>
</feature>
<organism evidence="2 3">
    <name type="scientific">Ensete ventricosum</name>
    <name type="common">Abyssinian banana</name>
    <name type="synonym">Musa ensete</name>
    <dbReference type="NCBI Taxonomy" id="4639"/>
    <lineage>
        <taxon>Eukaryota</taxon>
        <taxon>Viridiplantae</taxon>
        <taxon>Streptophyta</taxon>
        <taxon>Embryophyta</taxon>
        <taxon>Tracheophyta</taxon>
        <taxon>Spermatophyta</taxon>
        <taxon>Magnoliopsida</taxon>
        <taxon>Liliopsida</taxon>
        <taxon>Zingiberales</taxon>
        <taxon>Musaceae</taxon>
        <taxon>Ensete</taxon>
    </lineage>
</organism>
<accession>A0A427A6Q3</accession>
<reference evidence="2 3" key="1">
    <citation type="journal article" date="2014" name="Agronomy (Basel)">
        <title>A Draft Genome Sequence for Ensete ventricosum, the Drought-Tolerant Tree Against Hunger.</title>
        <authorList>
            <person name="Harrison J."/>
            <person name="Moore K.A."/>
            <person name="Paszkiewicz K."/>
            <person name="Jones T."/>
            <person name="Grant M."/>
            <person name="Ambacheew D."/>
            <person name="Muzemil S."/>
            <person name="Studholme D.J."/>
        </authorList>
    </citation>
    <scope>NUCLEOTIDE SEQUENCE [LARGE SCALE GENOMIC DNA]</scope>
</reference>
<evidence type="ECO:0000256" key="1">
    <source>
        <dbReference type="SAM" id="SignalP"/>
    </source>
</evidence>
<evidence type="ECO:0000313" key="2">
    <source>
        <dbReference type="EMBL" id="RRT71873.1"/>
    </source>
</evidence>
<comment type="caution">
    <text evidence="2">The sequence shown here is derived from an EMBL/GenBank/DDBJ whole genome shotgun (WGS) entry which is preliminary data.</text>
</comment>
<gene>
    <name evidence="2" type="ORF">B296_00018441</name>
</gene>
<dbReference type="EMBL" id="AMZH03003578">
    <property type="protein sequence ID" value="RRT71873.1"/>
    <property type="molecule type" value="Genomic_DNA"/>
</dbReference>
<name>A0A427A6Q3_ENSVE</name>
<sequence length="58" mass="6416">MTQSILNLLLANTYTAAATSENRGPRQVSKEDDRGAAAAQRSAGRNIWIWSCCCYRPK</sequence>